<proteinExistence type="predicted"/>
<evidence type="ECO:0008006" key="4">
    <source>
        <dbReference type="Google" id="ProtNLM"/>
    </source>
</evidence>
<protein>
    <recommendedName>
        <fullName evidence="4">Retrotransposon gag domain-containing protein</fullName>
    </recommendedName>
</protein>
<evidence type="ECO:0000256" key="1">
    <source>
        <dbReference type="SAM" id="MobiDB-lite"/>
    </source>
</evidence>
<gene>
    <name evidence="2" type="ORF">CR513_49633</name>
</gene>
<reference evidence="2" key="1">
    <citation type="submission" date="2018-05" db="EMBL/GenBank/DDBJ databases">
        <title>Draft genome of Mucuna pruriens seed.</title>
        <authorList>
            <person name="Nnadi N.E."/>
            <person name="Vos R."/>
            <person name="Hasami M.H."/>
            <person name="Devisetty U.K."/>
            <person name="Aguiy J.C."/>
        </authorList>
    </citation>
    <scope>NUCLEOTIDE SEQUENCE [LARGE SCALE GENOMIC DNA]</scope>
    <source>
        <strain evidence="2">JCA_2017</strain>
    </source>
</reference>
<dbReference type="Proteomes" id="UP000257109">
    <property type="component" value="Unassembled WGS sequence"/>
</dbReference>
<dbReference type="EMBL" id="QJKJ01011480">
    <property type="protein sequence ID" value="RDX71061.1"/>
    <property type="molecule type" value="Genomic_DNA"/>
</dbReference>
<comment type="caution">
    <text evidence="2">The sequence shown here is derived from an EMBL/GenBank/DDBJ whole genome shotgun (WGS) entry which is preliminary data.</text>
</comment>
<accession>A0A371EYI1</accession>
<organism evidence="2 3">
    <name type="scientific">Mucuna pruriens</name>
    <name type="common">Velvet bean</name>
    <name type="synonym">Dolichos pruriens</name>
    <dbReference type="NCBI Taxonomy" id="157652"/>
    <lineage>
        <taxon>Eukaryota</taxon>
        <taxon>Viridiplantae</taxon>
        <taxon>Streptophyta</taxon>
        <taxon>Embryophyta</taxon>
        <taxon>Tracheophyta</taxon>
        <taxon>Spermatophyta</taxon>
        <taxon>Magnoliopsida</taxon>
        <taxon>eudicotyledons</taxon>
        <taxon>Gunneridae</taxon>
        <taxon>Pentapetalae</taxon>
        <taxon>rosids</taxon>
        <taxon>fabids</taxon>
        <taxon>Fabales</taxon>
        <taxon>Fabaceae</taxon>
        <taxon>Papilionoideae</taxon>
        <taxon>50 kb inversion clade</taxon>
        <taxon>NPAAA clade</taxon>
        <taxon>indigoferoid/millettioid clade</taxon>
        <taxon>Phaseoleae</taxon>
        <taxon>Mucuna</taxon>
    </lineage>
</organism>
<dbReference type="OrthoDB" id="1750196at2759"/>
<keyword evidence="3" id="KW-1185">Reference proteome</keyword>
<dbReference type="AlphaFoldDB" id="A0A371EYI1"/>
<feature type="non-terminal residue" evidence="2">
    <location>
        <position position="1"/>
    </location>
</feature>
<feature type="region of interest" description="Disordered" evidence="1">
    <location>
        <begin position="1"/>
        <end position="48"/>
    </location>
</feature>
<feature type="compositionally biased region" description="Polar residues" evidence="1">
    <location>
        <begin position="1"/>
        <end position="10"/>
    </location>
</feature>
<sequence length="202" mass="23370">MIHSKPTPQSNLVPPYLPPNYTPPVNNNIDLHTSTSNSQNQAQPQNPNFMINGTQTFFPPPTHDSPNHQVINLTSTIIMHPRQFKDPYSNNWLQHLEERLKAIEGVDYPNFNVANLCLIPDVIIIPIFKLPKFDKYNGNTCPKNHLIMYGKKMASCARDNKLLIHFFQESLIEQGHMQTWKDLVEAFLKQYKYNMDMTTDYA</sequence>
<feature type="compositionally biased region" description="Low complexity" evidence="1">
    <location>
        <begin position="36"/>
        <end position="48"/>
    </location>
</feature>
<evidence type="ECO:0000313" key="3">
    <source>
        <dbReference type="Proteomes" id="UP000257109"/>
    </source>
</evidence>
<name>A0A371EYI1_MUCPR</name>
<evidence type="ECO:0000313" key="2">
    <source>
        <dbReference type="EMBL" id="RDX71061.1"/>
    </source>
</evidence>